<feature type="transmembrane region" description="Helical" evidence="8">
    <location>
        <begin position="138"/>
        <end position="157"/>
    </location>
</feature>
<organism evidence="10 11">
    <name type="scientific">Plantibacter elymi</name>
    <name type="common">nom. nud.</name>
    <dbReference type="NCBI Taxonomy" id="199708"/>
    <lineage>
        <taxon>Bacteria</taxon>
        <taxon>Bacillati</taxon>
        <taxon>Actinomycetota</taxon>
        <taxon>Actinomycetes</taxon>
        <taxon>Micrococcales</taxon>
        <taxon>Microbacteriaceae</taxon>
        <taxon>Plantibacter</taxon>
    </lineage>
</organism>
<feature type="transmembrane region" description="Helical" evidence="8">
    <location>
        <begin position="115"/>
        <end position="132"/>
    </location>
</feature>
<dbReference type="Pfam" id="PF02397">
    <property type="entry name" value="Bac_transf"/>
    <property type="match status" value="1"/>
</dbReference>
<dbReference type="Gene3D" id="3.40.50.720">
    <property type="entry name" value="NAD(P)-binding Rossmann-like Domain"/>
    <property type="match status" value="1"/>
</dbReference>
<feature type="region of interest" description="Disordered" evidence="7">
    <location>
        <begin position="1"/>
        <end position="22"/>
    </location>
</feature>
<evidence type="ECO:0000313" key="11">
    <source>
        <dbReference type="Proteomes" id="UP000194464"/>
    </source>
</evidence>
<comment type="subcellular location">
    <subcellularLocation>
        <location evidence="1">Membrane</location>
        <topology evidence="1">Multi-pass membrane protein</topology>
    </subcellularLocation>
</comment>
<evidence type="ECO:0000256" key="5">
    <source>
        <dbReference type="ARBA" id="ARBA00022989"/>
    </source>
</evidence>
<sequence>MLSQPSVPLPTTPASTPPDPTRTVARDWRRVYARRLAVTDAIVLIWIVFGTQLFWFDFDQETTSVGFDMTRVVVNYTVISITLIVAWLVTLRIFGTREYRVVGSGNAEYRLIADASIRLFGIIAIIAFLVKLDLARGYFLLAFPLGILVLLLSRWMWRQWLSVQRAHGRYASLVLLVGSADSAEHIAKELTRNTDAGYRVVGACVPTGKVGGTLGDTGIPVSGTVDTVLEAISVTGADTIIITSSDELTPVRVRELSWSLEPGRQHLIVAPSLTDVGGPRIHTRPVAGLPLIHVETPRYEGRKRFSKRAFDILGSGLILLVASPILLVVALLVKFTSPGPVLYRQERIGLNGEPFNMLKFRSMRVNADAELATLLAQQGTSDRPLFKVQNDPRLTRVGATLRKFSLDEFPQLINVFRGDMSLVGPRPQREGEVALYDSAAKRRLIVQPGMTGLWQVSGRSALSWEDAIRLDLYYVENWSLTGDVIILWRTIRAVVAPGKEAH</sequence>
<proteinExistence type="inferred from homology"/>
<feature type="transmembrane region" description="Helical" evidence="8">
    <location>
        <begin position="312"/>
        <end position="333"/>
    </location>
</feature>
<keyword evidence="5 8" id="KW-1133">Transmembrane helix</keyword>
<dbReference type="RefSeq" id="WP_086475131.1">
    <property type="nucleotide sequence ID" value="NZ_FXWJ01000005.1"/>
</dbReference>
<comment type="similarity">
    <text evidence="2">Belongs to the bacterial sugar transferase family.</text>
</comment>
<keyword evidence="6 8" id="KW-0472">Membrane</keyword>
<dbReference type="NCBIfam" id="TIGR03025">
    <property type="entry name" value="EPS_sugtrans"/>
    <property type="match status" value="1"/>
</dbReference>
<dbReference type="PANTHER" id="PTHR30576:SF10">
    <property type="entry name" value="SLL5057 PROTEIN"/>
    <property type="match status" value="1"/>
</dbReference>
<evidence type="ECO:0000259" key="9">
    <source>
        <dbReference type="Pfam" id="PF02397"/>
    </source>
</evidence>
<dbReference type="InterPro" id="IPR017475">
    <property type="entry name" value="EPS_sugar_tfrase"/>
</dbReference>
<dbReference type="PANTHER" id="PTHR30576">
    <property type="entry name" value="COLANIC BIOSYNTHESIS UDP-GLUCOSE LIPID CARRIER TRANSFERASE"/>
    <property type="match status" value="1"/>
</dbReference>
<dbReference type="InterPro" id="IPR003362">
    <property type="entry name" value="Bact_transf"/>
</dbReference>
<feature type="transmembrane region" description="Helical" evidence="8">
    <location>
        <begin position="36"/>
        <end position="56"/>
    </location>
</feature>
<feature type="compositionally biased region" description="Pro residues" evidence="7">
    <location>
        <begin position="7"/>
        <end position="20"/>
    </location>
</feature>
<feature type="transmembrane region" description="Helical" evidence="8">
    <location>
        <begin position="76"/>
        <end position="94"/>
    </location>
</feature>
<evidence type="ECO:0000256" key="3">
    <source>
        <dbReference type="ARBA" id="ARBA00022679"/>
    </source>
</evidence>
<dbReference type="Proteomes" id="UP000194464">
    <property type="component" value="Unassembled WGS sequence"/>
</dbReference>
<keyword evidence="11" id="KW-1185">Reference proteome</keyword>
<keyword evidence="3" id="KW-0808">Transferase</keyword>
<comment type="caution">
    <text evidence="10">The sequence shown here is derived from an EMBL/GenBank/DDBJ whole genome shotgun (WGS) entry which is preliminary data.</text>
</comment>
<feature type="domain" description="Bacterial sugar transferase" evidence="9">
    <location>
        <begin position="307"/>
        <end position="495"/>
    </location>
</feature>
<name>A0ABY1RHW0_9MICO</name>
<dbReference type="Pfam" id="PF13727">
    <property type="entry name" value="CoA_binding_3"/>
    <property type="match status" value="1"/>
</dbReference>
<protein>
    <submittedName>
        <fullName evidence="10">Undecaprenyl-phosphate galactose phosphotransferase, WbaP/exopolysaccharide biosynthesis polyprenyl glycosylphosphotransferase</fullName>
    </submittedName>
</protein>
<evidence type="ECO:0000256" key="2">
    <source>
        <dbReference type="ARBA" id="ARBA00006464"/>
    </source>
</evidence>
<reference evidence="10 11" key="1">
    <citation type="submission" date="2017-04" db="EMBL/GenBank/DDBJ databases">
        <authorList>
            <person name="Varghese N."/>
            <person name="Submissions S."/>
        </authorList>
    </citation>
    <scope>NUCLEOTIDE SEQUENCE [LARGE SCALE GENOMIC DNA]</scope>
    <source>
        <strain evidence="10 11">VKM Ac-1784</strain>
    </source>
</reference>
<keyword evidence="4 8" id="KW-0812">Transmembrane</keyword>
<evidence type="ECO:0000256" key="6">
    <source>
        <dbReference type="ARBA" id="ARBA00023136"/>
    </source>
</evidence>
<evidence type="ECO:0000256" key="1">
    <source>
        <dbReference type="ARBA" id="ARBA00004141"/>
    </source>
</evidence>
<evidence type="ECO:0000256" key="7">
    <source>
        <dbReference type="SAM" id="MobiDB-lite"/>
    </source>
</evidence>
<gene>
    <name evidence="10" type="ORF">SAMN06295909_3464</name>
</gene>
<dbReference type="EMBL" id="FXWJ01000005">
    <property type="protein sequence ID" value="SMQ73857.1"/>
    <property type="molecule type" value="Genomic_DNA"/>
</dbReference>
<evidence type="ECO:0000256" key="8">
    <source>
        <dbReference type="SAM" id="Phobius"/>
    </source>
</evidence>
<evidence type="ECO:0000313" key="10">
    <source>
        <dbReference type="EMBL" id="SMQ73857.1"/>
    </source>
</evidence>
<evidence type="ECO:0000256" key="4">
    <source>
        <dbReference type="ARBA" id="ARBA00022692"/>
    </source>
</evidence>
<accession>A0ABY1RHW0</accession>